<protein>
    <submittedName>
        <fullName evidence="1 2">Uncharacterized protein</fullName>
    </submittedName>
</protein>
<name>A0A0R0JXQ8_SOYBN</name>
<dbReference type="InParanoid" id="A0A0R0JXQ8"/>
<gene>
    <name evidence="1" type="ORF">GLYMA_06G258700</name>
</gene>
<organism evidence="1">
    <name type="scientific">Glycine max</name>
    <name type="common">Soybean</name>
    <name type="synonym">Glycine hispida</name>
    <dbReference type="NCBI Taxonomy" id="3847"/>
    <lineage>
        <taxon>Eukaryota</taxon>
        <taxon>Viridiplantae</taxon>
        <taxon>Streptophyta</taxon>
        <taxon>Embryophyta</taxon>
        <taxon>Tracheophyta</taxon>
        <taxon>Spermatophyta</taxon>
        <taxon>Magnoliopsida</taxon>
        <taxon>eudicotyledons</taxon>
        <taxon>Gunneridae</taxon>
        <taxon>Pentapetalae</taxon>
        <taxon>rosids</taxon>
        <taxon>fabids</taxon>
        <taxon>Fabales</taxon>
        <taxon>Fabaceae</taxon>
        <taxon>Papilionoideae</taxon>
        <taxon>50 kb inversion clade</taxon>
        <taxon>NPAAA clade</taxon>
        <taxon>indigoferoid/millettioid clade</taxon>
        <taxon>Phaseoleae</taxon>
        <taxon>Glycine</taxon>
        <taxon>Glycine subgen. Soja</taxon>
    </lineage>
</organism>
<evidence type="ECO:0000313" key="1">
    <source>
        <dbReference type="EMBL" id="KRH55487.1"/>
    </source>
</evidence>
<reference evidence="2" key="2">
    <citation type="submission" date="2018-02" db="UniProtKB">
        <authorList>
            <consortium name="EnsemblPlants"/>
        </authorList>
    </citation>
    <scope>IDENTIFICATION</scope>
    <source>
        <strain evidence="2">Williams 82</strain>
    </source>
</reference>
<proteinExistence type="predicted"/>
<reference evidence="1" key="3">
    <citation type="submission" date="2018-07" db="EMBL/GenBank/DDBJ databases">
        <title>WGS assembly of Glycine max.</title>
        <authorList>
            <person name="Schmutz J."/>
            <person name="Cannon S."/>
            <person name="Schlueter J."/>
            <person name="Ma J."/>
            <person name="Mitros T."/>
            <person name="Nelson W."/>
            <person name="Hyten D."/>
            <person name="Song Q."/>
            <person name="Thelen J."/>
            <person name="Cheng J."/>
            <person name="Xu D."/>
            <person name="Hellsten U."/>
            <person name="May G."/>
            <person name="Yu Y."/>
            <person name="Sakurai T."/>
            <person name="Umezawa T."/>
            <person name="Bhattacharyya M."/>
            <person name="Sandhu D."/>
            <person name="Valliyodan B."/>
            <person name="Lindquist E."/>
            <person name="Peto M."/>
            <person name="Grant D."/>
            <person name="Shu S."/>
            <person name="Goodstein D."/>
            <person name="Barry K."/>
            <person name="Futrell-Griggs M."/>
            <person name="Abernathy B."/>
            <person name="Du J."/>
            <person name="Tian Z."/>
            <person name="Zhu L."/>
            <person name="Gill N."/>
            <person name="Joshi T."/>
            <person name="Libault M."/>
            <person name="Sethuraman A."/>
            <person name="Zhang X."/>
            <person name="Shinozaki K."/>
            <person name="Nguyen H."/>
            <person name="Wing R."/>
            <person name="Cregan P."/>
            <person name="Specht J."/>
            <person name="Grimwood J."/>
            <person name="Rokhsar D."/>
            <person name="Stacey G."/>
            <person name="Shoemaker R."/>
            <person name="Jackson S."/>
        </authorList>
    </citation>
    <scope>NUCLEOTIDE SEQUENCE</scope>
    <source>
        <tissue evidence="1">Callus</tissue>
    </source>
</reference>
<sequence>MGEVERRLFLSLSDVASLSLDLSFERLLQSVPSSNDFDLIDRTLKMASLLLDTTKHSSRKCASNHNSFSWPLPPDLTIKVI</sequence>
<dbReference type="STRING" id="3847.A0A0R0JXQ8"/>
<dbReference type="OrthoDB" id="1075255at2759"/>
<evidence type="ECO:0000313" key="3">
    <source>
        <dbReference type="Proteomes" id="UP000008827"/>
    </source>
</evidence>
<dbReference type="Gramene" id="KRH55487">
    <property type="protein sequence ID" value="KRH55487"/>
    <property type="gene ID" value="GLYMA_06G258700"/>
</dbReference>
<accession>A0A0R0JXQ8</accession>
<dbReference type="EnsemblPlants" id="KRH55487">
    <property type="protein sequence ID" value="KRH55487"/>
    <property type="gene ID" value="GLYMA_06G258700"/>
</dbReference>
<dbReference type="Proteomes" id="UP000008827">
    <property type="component" value="Chromosome 6"/>
</dbReference>
<dbReference type="SMR" id="A0A0R0JXQ8"/>
<dbReference type="AlphaFoldDB" id="A0A0R0JXQ8"/>
<reference evidence="1 2" key="1">
    <citation type="journal article" date="2010" name="Nature">
        <title>Genome sequence of the palaeopolyploid soybean.</title>
        <authorList>
            <person name="Schmutz J."/>
            <person name="Cannon S.B."/>
            <person name="Schlueter J."/>
            <person name="Ma J."/>
            <person name="Mitros T."/>
            <person name="Nelson W."/>
            <person name="Hyten D.L."/>
            <person name="Song Q."/>
            <person name="Thelen J.J."/>
            <person name="Cheng J."/>
            <person name="Xu D."/>
            <person name="Hellsten U."/>
            <person name="May G.D."/>
            <person name="Yu Y."/>
            <person name="Sakurai T."/>
            <person name="Umezawa T."/>
            <person name="Bhattacharyya M.K."/>
            <person name="Sandhu D."/>
            <person name="Valliyodan B."/>
            <person name="Lindquist E."/>
            <person name="Peto M."/>
            <person name="Grant D."/>
            <person name="Shu S."/>
            <person name="Goodstein D."/>
            <person name="Barry K."/>
            <person name="Futrell-Griggs M."/>
            <person name="Abernathy B."/>
            <person name="Du J."/>
            <person name="Tian Z."/>
            <person name="Zhu L."/>
            <person name="Gill N."/>
            <person name="Joshi T."/>
            <person name="Libault M."/>
            <person name="Sethuraman A."/>
            <person name="Zhang X.-C."/>
            <person name="Shinozaki K."/>
            <person name="Nguyen H.T."/>
            <person name="Wing R.A."/>
            <person name="Cregan P."/>
            <person name="Specht J."/>
            <person name="Grimwood J."/>
            <person name="Rokhsar D."/>
            <person name="Stacey G."/>
            <person name="Shoemaker R.C."/>
            <person name="Jackson S.A."/>
        </authorList>
    </citation>
    <scope>NUCLEOTIDE SEQUENCE [LARGE SCALE GENOMIC DNA]</scope>
    <source>
        <strain evidence="2">cv. Williams 82</strain>
        <tissue evidence="1">Callus</tissue>
    </source>
</reference>
<dbReference type="EMBL" id="CM000839">
    <property type="protein sequence ID" value="KRH55487.1"/>
    <property type="molecule type" value="Genomic_DNA"/>
</dbReference>
<evidence type="ECO:0000313" key="2">
    <source>
        <dbReference type="EnsemblPlants" id="KRH55487"/>
    </source>
</evidence>
<keyword evidence="3" id="KW-1185">Reference proteome</keyword>